<proteinExistence type="inferred from homology"/>
<comment type="function">
    <text evidence="5">This is one of the proteins that binds to the 5S RNA in the ribosome where it forms part of the central protuberance.</text>
</comment>
<evidence type="ECO:0000256" key="2">
    <source>
        <dbReference type="ARBA" id="ARBA00022884"/>
    </source>
</evidence>
<gene>
    <name evidence="5 7" type="primary">rplY</name>
    <name evidence="7" type="ORF">IAB19_05890</name>
</gene>
<dbReference type="InterPro" id="IPR020055">
    <property type="entry name" value="Ribosomal_bL25_short"/>
</dbReference>
<comment type="subunit">
    <text evidence="5">Part of the 50S ribosomal subunit; part of the 5S rRNA/L5/L18/L25 subcomplex. Contacts the 5S rRNA. Binds to the 5S rRNA independently of L5 and L18.</text>
</comment>
<evidence type="ECO:0000259" key="6">
    <source>
        <dbReference type="Pfam" id="PF01386"/>
    </source>
</evidence>
<keyword evidence="3 5" id="KW-0689">Ribosomal protein</keyword>
<dbReference type="InterPro" id="IPR020930">
    <property type="entry name" value="Ribosomal_uL5_bac-type"/>
</dbReference>
<dbReference type="GO" id="GO:0003735">
    <property type="term" value="F:structural constituent of ribosome"/>
    <property type="evidence" value="ECO:0007669"/>
    <property type="project" value="InterPro"/>
</dbReference>
<dbReference type="SUPFAM" id="SSF50715">
    <property type="entry name" value="Ribosomal protein L25-like"/>
    <property type="match status" value="1"/>
</dbReference>
<evidence type="ECO:0000256" key="3">
    <source>
        <dbReference type="ARBA" id="ARBA00022980"/>
    </source>
</evidence>
<name>A0A9D9DBL3_9GAMM</name>
<dbReference type="EMBL" id="JADINH010000126">
    <property type="protein sequence ID" value="MBO8415892.1"/>
    <property type="molecule type" value="Genomic_DNA"/>
</dbReference>
<dbReference type="InterPro" id="IPR020056">
    <property type="entry name" value="Rbsml_bL25/Gln-tRNA_synth_N"/>
</dbReference>
<comment type="caution">
    <text evidence="7">The sequence shown here is derived from an EMBL/GenBank/DDBJ whole genome shotgun (WGS) entry which is preliminary data.</text>
</comment>
<evidence type="ECO:0000313" key="8">
    <source>
        <dbReference type="Proteomes" id="UP000823631"/>
    </source>
</evidence>
<keyword evidence="2 5" id="KW-0694">RNA-binding</keyword>
<dbReference type="InterPro" id="IPR029751">
    <property type="entry name" value="Ribosomal_L25_dom"/>
</dbReference>
<dbReference type="PANTHER" id="PTHR33284">
    <property type="entry name" value="RIBOSOMAL PROTEIN L25/GLN-TRNA SYNTHETASE, ANTI-CODON-BINDING DOMAIN-CONTAINING PROTEIN"/>
    <property type="match status" value="1"/>
</dbReference>
<reference evidence="7" key="2">
    <citation type="journal article" date="2021" name="PeerJ">
        <title>Extensive microbial diversity within the chicken gut microbiome revealed by metagenomics and culture.</title>
        <authorList>
            <person name="Gilroy R."/>
            <person name="Ravi A."/>
            <person name="Getino M."/>
            <person name="Pursley I."/>
            <person name="Horton D.L."/>
            <person name="Alikhan N.F."/>
            <person name="Baker D."/>
            <person name="Gharbi K."/>
            <person name="Hall N."/>
            <person name="Watson M."/>
            <person name="Adriaenssens E.M."/>
            <person name="Foster-Nyarko E."/>
            <person name="Jarju S."/>
            <person name="Secka A."/>
            <person name="Antonio M."/>
            <person name="Oren A."/>
            <person name="Chaudhuri R.R."/>
            <person name="La Ragione R."/>
            <person name="Hildebrand F."/>
            <person name="Pallen M.J."/>
        </authorList>
    </citation>
    <scope>NUCLEOTIDE SEQUENCE</scope>
    <source>
        <strain evidence="7">17213</strain>
    </source>
</reference>
<dbReference type="Gene3D" id="2.40.240.10">
    <property type="entry name" value="Ribosomal Protein L25, Chain P"/>
    <property type="match status" value="1"/>
</dbReference>
<feature type="domain" description="Large ribosomal subunit protein bL25 L25" evidence="6">
    <location>
        <begin position="5"/>
        <end position="92"/>
    </location>
</feature>
<sequence>MAISLDAVVRTDLGRGASRRLRRAGQIPAIIVGSKVDTISITLDEKKLIVAALKDEFYNEPVTINVNGEAVAVKPVEMQRHPVSSRIIHVDFMRV</sequence>
<comment type="similarity">
    <text evidence="5">Belongs to the bacterial ribosomal protein bL25 family.</text>
</comment>
<evidence type="ECO:0000256" key="4">
    <source>
        <dbReference type="ARBA" id="ARBA00023274"/>
    </source>
</evidence>
<dbReference type="GO" id="GO:0008097">
    <property type="term" value="F:5S rRNA binding"/>
    <property type="evidence" value="ECO:0007669"/>
    <property type="project" value="InterPro"/>
</dbReference>
<evidence type="ECO:0000313" key="7">
    <source>
        <dbReference type="EMBL" id="MBO8415892.1"/>
    </source>
</evidence>
<evidence type="ECO:0000256" key="1">
    <source>
        <dbReference type="ARBA" id="ARBA00022730"/>
    </source>
</evidence>
<reference evidence="7" key="1">
    <citation type="submission" date="2020-10" db="EMBL/GenBank/DDBJ databases">
        <authorList>
            <person name="Gilroy R."/>
        </authorList>
    </citation>
    <scope>NUCLEOTIDE SEQUENCE</scope>
    <source>
        <strain evidence="7">17213</strain>
    </source>
</reference>
<keyword evidence="4 5" id="KW-0687">Ribonucleoprotein</keyword>
<accession>A0A9D9DBL3</accession>
<dbReference type="CDD" id="cd00495">
    <property type="entry name" value="Ribosomal_L25_TL5_CTC"/>
    <property type="match status" value="1"/>
</dbReference>
<dbReference type="Pfam" id="PF01386">
    <property type="entry name" value="Ribosomal_L25p"/>
    <property type="match status" value="1"/>
</dbReference>
<dbReference type="PANTHER" id="PTHR33284:SF1">
    <property type="entry name" value="RIBOSOMAL PROTEIN L25_GLN-TRNA SYNTHETASE, ANTI-CODON-BINDING DOMAIN-CONTAINING PROTEIN"/>
    <property type="match status" value="1"/>
</dbReference>
<dbReference type="Proteomes" id="UP000823631">
    <property type="component" value="Unassembled WGS sequence"/>
</dbReference>
<evidence type="ECO:0000256" key="5">
    <source>
        <dbReference type="HAMAP-Rule" id="MF_01336"/>
    </source>
</evidence>
<protein>
    <recommendedName>
        <fullName evidence="5">Large ribosomal subunit protein bL25</fullName>
    </recommendedName>
</protein>
<dbReference type="GO" id="GO:0006412">
    <property type="term" value="P:translation"/>
    <property type="evidence" value="ECO:0007669"/>
    <property type="project" value="UniProtKB-UniRule"/>
</dbReference>
<dbReference type="NCBIfam" id="NF004612">
    <property type="entry name" value="PRK05943.1"/>
    <property type="match status" value="1"/>
</dbReference>
<organism evidence="7 8">
    <name type="scientific">Candidatus Avisuccinivibrio stercorigallinarum</name>
    <dbReference type="NCBI Taxonomy" id="2840704"/>
    <lineage>
        <taxon>Bacteria</taxon>
        <taxon>Pseudomonadati</taxon>
        <taxon>Pseudomonadota</taxon>
        <taxon>Gammaproteobacteria</taxon>
        <taxon>Aeromonadales</taxon>
        <taxon>Succinivibrionaceae</taxon>
        <taxon>Succinivibrionaceae incertae sedis</taxon>
        <taxon>Candidatus Avisuccinivibrio</taxon>
    </lineage>
</organism>
<dbReference type="InterPro" id="IPR011035">
    <property type="entry name" value="Ribosomal_bL25/Gln-tRNA_synth"/>
</dbReference>
<keyword evidence="1 5" id="KW-0699">rRNA-binding</keyword>
<dbReference type="HAMAP" id="MF_01336">
    <property type="entry name" value="Ribosomal_bL25"/>
    <property type="match status" value="1"/>
</dbReference>
<dbReference type="AlphaFoldDB" id="A0A9D9DBL3"/>
<dbReference type="FunFam" id="2.40.240.10:FF:000002">
    <property type="entry name" value="50S ribosomal protein L25"/>
    <property type="match status" value="1"/>
</dbReference>
<dbReference type="GO" id="GO:0022625">
    <property type="term" value="C:cytosolic large ribosomal subunit"/>
    <property type="evidence" value="ECO:0007669"/>
    <property type="project" value="TreeGrafter"/>
</dbReference>